<evidence type="ECO:0000313" key="3">
    <source>
        <dbReference type="Proteomes" id="UP000322234"/>
    </source>
</evidence>
<sequence length="105" mass="11455">MEMPAFVSFSVRKSADERLLPFTSTGKIQGALYQHSGQSRGSRSPNPEKLQVPRVGQLMTISLCPGGPCLRAIPMHSGSTWTAPPQSTYREAWTTPQPLGKTGQR</sequence>
<proteinExistence type="predicted"/>
<keyword evidence="3" id="KW-1185">Reference proteome</keyword>
<comment type="caution">
    <text evidence="2">The sequence shown here is derived from an EMBL/GenBank/DDBJ whole genome shotgun (WGS) entry which is preliminary data.</text>
</comment>
<dbReference type="Proteomes" id="UP000322234">
    <property type="component" value="Unassembled WGS sequence"/>
</dbReference>
<accession>A0A6B0RZF6</accession>
<feature type="region of interest" description="Disordered" evidence="1">
    <location>
        <begin position="80"/>
        <end position="105"/>
    </location>
</feature>
<organism evidence="2 3">
    <name type="scientific">Bos mutus</name>
    <name type="common">wild yak</name>
    <dbReference type="NCBI Taxonomy" id="72004"/>
    <lineage>
        <taxon>Eukaryota</taxon>
        <taxon>Metazoa</taxon>
        <taxon>Chordata</taxon>
        <taxon>Craniata</taxon>
        <taxon>Vertebrata</taxon>
        <taxon>Euteleostomi</taxon>
        <taxon>Mammalia</taxon>
        <taxon>Eutheria</taxon>
        <taxon>Laurasiatheria</taxon>
        <taxon>Artiodactyla</taxon>
        <taxon>Ruminantia</taxon>
        <taxon>Pecora</taxon>
        <taxon>Bovidae</taxon>
        <taxon>Bovinae</taxon>
        <taxon>Bos</taxon>
    </lineage>
</organism>
<evidence type="ECO:0000313" key="2">
    <source>
        <dbReference type="EMBL" id="MXQ95115.1"/>
    </source>
</evidence>
<name>A0A6B0RZF6_9CETA</name>
<feature type="region of interest" description="Disordered" evidence="1">
    <location>
        <begin position="30"/>
        <end position="50"/>
    </location>
</feature>
<protein>
    <submittedName>
        <fullName evidence="2">Uncharacterized protein</fullName>
    </submittedName>
</protein>
<dbReference type="EMBL" id="VBQZ03000127">
    <property type="protein sequence ID" value="MXQ95115.1"/>
    <property type="molecule type" value="Genomic_DNA"/>
</dbReference>
<reference evidence="2" key="1">
    <citation type="submission" date="2019-10" db="EMBL/GenBank/DDBJ databases">
        <title>The sequence and de novo assembly of the wild yak genome.</title>
        <authorList>
            <person name="Liu Y."/>
        </authorList>
    </citation>
    <scope>NUCLEOTIDE SEQUENCE [LARGE SCALE GENOMIC DNA]</scope>
    <source>
        <strain evidence="2">WY2019</strain>
    </source>
</reference>
<evidence type="ECO:0000256" key="1">
    <source>
        <dbReference type="SAM" id="MobiDB-lite"/>
    </source>
</evidence>
<gene>
    <name evidence="2" type="ORF">E5288_WYG018553</name>
</gene>
<feature type="compositionally biased region" description="Polar residues" evidence="1">
    <location>
        <begin position="35"/>
        <end position="45"/>
    </location>
</feature>
<dbReference type="AlphaFoldDB" id="A0A6B0RZF6"/>